<organism evidence="5 6">
    <name type="scientific">Dimargaris cristalligena</name>
    <dbReference type="NCBI Taxonomy" id="215637"/>
    <lineage>
        <taxon>Eukaryota</taxon>
        <taxon>Fungi</taxon>
        <taxon>Fungi incertae sedis</taxon>
        <taxon>Zoopagomycota</taxon>
        <taxon>Kickxellomycotina</taxon>
        <taxon>Dimargaritomycetes</taxon>
        <taxon>Dimargaritales</taxon>
        <taxon>Dimargaritaceae</taxon>
        <taxon>Dimargaris</taxon>
    </lineage>
</organism>
<dbReference type="Gene3D" id="3.30.300.30">
    <property type="match status" value="1"/>
</dbReference>
<dbReference type="InterPro" id="IPR001242">
    <property type="entry name" value="Condensation_dom"/>
</dbReference>
<dbReference type="AlphaFoldDB" id="A0A4P9ZP10"/>
<feature type="non-terminal residue" evidence="5">
    <location>
        <position position="440"/>
    </location>
</feature>
<dbReference type="PROSITE" id="PS50075">
    <property type="entry name" value="CARRIER"/>
    <property type="match status" value="1"/>
</dbReference>
<dbReference type="SUPFAM" id="SSF56801">
    <property type="entry name" value="Acetyl-CoA synthetase-like"/>
    <property type="match status" value="1"/>
</dbReference>
<evidence type="ECO:0000313" key="6">
    <source>
        <dbReference type="Proteomes" id="UP000268162"/>
    </source>
</evidence>
<dbReference type="Gene3D" id="3.30.559.10">
    <property type="entry name" value="Chloramphenicol acetyltransferase-like domain"/>
    <property type="match status" value="1"/>
</dbReference>
<reference evidence="6" key="1">
    <citation type="journal article" date="2018" name="Nat. Microbiol.">
        <title>Leveraging single-cell genomics to expand the fungal tree of life.</title>
        <authorList>
            <person name="Ahrendt S.R."/>
            <person name="Quandt C.A."/>
            <person name="Ciobanu D."/>
            <person name="Clum A."/>
            <person name="Salamov A."/>
            <person name="Andreopoulos B."/>
            <person name="Cheng J.F."/>
            <person name="Woyke T."/>
            <person name="Pelin A."/>
            <person name="Henrissat B."/>
            <person name="Reynolds N.K."/>
            <person name="Benny G.L."/>
            <person name="Smith M.E."/>
            <person name="James T.Y."/>
            <person name="Grigoriev I.V."/>
        </authorList>
    </citation>
    <scope>NUCLEOTIDE SEQUENCE [LARGE SCALE GENOMIC DNA]</scope>
    <source>
        <strain evidence="6">RSA 468</strain>
    </source>
</reference>
<dbReference type="GO" id="GO:0005737">
    <property type="term" value="C:cytoplasm"/>
    <property type="evidence" value="ECO:0007669"/>
    <property type="project" value="TreeGrafter"/>
</dbReference>
<dbReference type="PANTHER" id="PTHR45527">
    <property type="entry name" value="NONRIBOSOMAL PEPTIDE SYNTHETASE"/>
    <property type="match status" value="1"/>
</dbReference>
<dbReference type="Gene3D" id="3.30.559.30">
    <property type="entry name" value="Nonribosomal peptide synthetase, condensation domain"/>
    <property type="match status" value="1"/>
</dbReference>
<dbReference type="Proteomes" id="UP000268162">
    <property type="component" value="Unassembled WGS sequence"/>
</dbReference>
<evidence type="ECO:0000313" key="5">
    <source>
        <dbReference type="EMBL" id="RKP35184.1"/>
    </source>
</evidence>
<dbReference type="GO" id="GO:0016874">
    <property type="term" value="F:ligase activity"/>
    <property type="evidence" value="ECO:0007669"/>
    <property type="project" value="UniProtKB-KW"/>
</dbReference>
<proteinExistence type="predicted"/>
<dbReference type="STRING" id="215637.A0A4P9ZP10"/>
<dbReference type="InterPro" id="IPR036736">
    <property type="entry name" value="ACP-like_sf"/>
</dbReference>
<name>A0A4P9ZP10_9FUNG</name>
<dbReference type="Pfam" id="PF00668">
    <property type="entry name" value="Condensation"/>
    <property type="match status" value="1"/>
</dbReference>
<dbReference type="Gene3D" id="1.10.1200.10">
    <property type="entry name" value="ACP-like"/>
    <property type="match status" value="1"/>
</dbReference>
<dbReference type="GO" id="GO:0043041">
    <property type="term" value="P:amino acid activation for nonribosomal peptide biosynthetic process"/>
    <property type="evidence" value="ECO:0007669"/>
    <property type="project" value="TreeGrafter"/>
</dbReference>
<dbReference type="InterPro" id="IPR023213">
    <property type="entry name" value="CAT-like_dom_sf"/>
</dbReference>
<dbReference type="PANTHER" id="PTHR45527:SF1">
    <property type="entry name" value="FATTY ACID SYNTHASE"/>
    <property type="match status" value="1"/>
</dbReference>
<keyword evidence="2" id="KW-0597">Phosphoprotein</keyword>
<evidence type="ECO:0000256" key="3">
    <source>
        <dbReference type="ARBA" id="ARBA00022598"/>
    </source>
</evidence>
<evidence type="ECO:0000256" key="1">
    <source>
        <dbReference type="ARBA" id="ARBA00022450"/>
    </source>
</evidence>
<keyword evidence="1" id="KW-0596">Phosphopantetheine</keyword>
<dbReference type="GO" id="GO:0044550">
    <property type="term" value="P:secondary metabolite biosynthetic process"/>
    <property type="evidence" value="ECO:0007669"/>
    <property type="project" value="TreeGrafter"/>
</dbReference>
<evidence type="ECO:0000256" key="2">
    <source>
        <dbReference type="ARBA" id="ARBA00022553"/>
    </source>
</evidence>
<dbReference type="EMBL" id="ML002938">
    <property type="protein sequence ID" value="RKP35184.1"/>
    <property type="molecule type" value="Genomic_DNA"/>
</dbReference>
<dbReference type="SUPFAM" id="SSF47336">
    <property type="entry name" value="ACP-like"/>
    <property type="match status" value="1"/>
</dbReference>
<dbReference type="Pfam" id="PF00550">
    <property type="entry name" value="PP-binding"/>
    <property type="match status" value="1"/>
</dbReference>
<keyword evidence="3" id="KW-0436">Ligase</keyword>
<keyword evidence="6" id="KW-1185">Reference proteome</keyword>
<dbReference type="SUPFAM" id="SSF52777">
    <property type="entry name" value="CoA-dependent acyltransferases"/>
    <property type="match status" value="2"/>
</dbReference>
<gene>
    <name evidence="5" type="ORF">BJ085DRAFT_23353</name>
</gene>
<feature type="domain" description="Carrier" evidence="4">
    <location>
        <begin position="43"/>
        <end position="119"/>
    </location>
</feature>
<sequence length="440" mass="49124">MVPQIIILVPEFQITANGKLDRKALPQIDHVLNQPSTTGLEEQPLSGIECSLRQAWAHILQKDISKIRTYDHFFKLGGDSISAILLISKYQKLGYQFSVPLVYQYPKLEQQAHLGTQSENMIPEPLLTKYDFPHISLSGTGFQKILAQIHQRGIPLAQVEDILPCIAVQGGLLMNLSLDPSTYLVQMAIKLTGQLDPDQLIHAWASVVNQHSSLRTLFIESPNTLSQGFLQVVLTTLPTAWTISDQPLNSIEAFFIKNRQQGFTLQEHMVRNFVFPTPNSQIHNIIITIHHSLIDGWSLPLLLQQWMVTYHHQGLARSLPHTSFPAVVKYICQSDPTLAQIFWTNYLYNITVTPAPLIYPDYIGLPGYASYSTPLKISKAQLLQITQSLGISIATLFRAAYALVLGQLLNQDDVTFGVIISGRSLNIPGMDQVIGPCTNT</sequence>
<dbReference type="InterPro" id="IPR045851">
    <property type="entry name" value="AMP-bd_C_sf"/>
</dbReference>
<dbReference type="GO" id="GO:0031177">
    <property type="term" value="F:phosphopantetheine binding"/>
    <property type="evidence" value="ECO:0007669"/>
    <property type="project" value="TreeGrafter"/>
</dbReference>
<protein>
    <submittedName>
        <fullName evidence="5">Condensation domain-containing protein</fullName>
    </submittedName>
</protein>
<evidence type="ECO:0000259" key="4">
    <source>
        <dbReference type="PROSITE" id="PS50075"/>
    </source>
</evidence>
<dbReference type="InterPro" id="IPR009081">
    <property type="entry name" value="PP-bd_ACP"/>
</dbReference>
<accession>A0A4P9ZP10</accession>